<dbReference type="SUPFAM" id="SSF55060">
    <property type="entry name" value="GHMP Kinase, C-terminal domain"/>
    <property type="match status" value="1"/>
</dbReference>
<keyword evidence="1" id="KW-0418">Kinase</keyword>
<evidence type="ECO:0000313" key="2">
    <source>
        <dbReference type="Proteomes" id="UP000198412"/>
    </source>
</evidence>
<dbReference type="InterPro" id="IPR036554">
    <property type="entry name" value="GHMP_kinase_C_sf"/>
</dbReference>
<dbReference type="GO" id="GO:0005524">
    <property type="term" value="F:ATP binding"/>
    <property type="evidence" value="ECO:0007669"/>
    <property type="project" value="InterPro"/>
</dbReference>
<proteinExistence type="predicted"/>
<reference evidence="2" key="1">
    <citation type="submission" date="2017-06" db="EMBL/GenBank/DDBJ databases">
        <authorList>
            <person name="Varghese N."/>
            <person name="Submissions S."/>
        </authorList>
    </citation>
    <scope>NUCLEOTIDE SEQUENCE [LARGE SCALE GENOMIC DNA]</scope>
    <source>
        <strain evidence="2">DSM 27993</strain>
    </source>
</reference>
<dbReference type="EMBL" id="FZNX01000005">
    <property type="protein sequence ID" value="SNR76660.1"/>
    <property type="molecule type" value="Genomic_DNA"/>
</dbReference>
<dbReference type="AlphaFoldDB" id="A0A238YZX5"/>
<keyword evidence="1" id="KW-0808">Transferase</keyword>
<gene>
    <name evidence="1" type="ORF">SAMN04488111_2968</name>
</gene>
<sequence>MGQNDYPIFKHMKGPLFYAKILLFGEYGIIKDSKGLAIPYNTYQGALKKTDELSEASQKSNANLQRFYNYLINLENKELINFRFADFKTDIDAGMYFDSSIPQGYGVGSSGALVASIYDKYANNKITVLENLTRDKLLKLKETFSLMESFFHGKSSGLDPLNSYLSLPILINSKDNLEATGIPSQKKGRGAVFLLDSEIVGETEPMINIFMNKMKNEGFRKMLNEDFAKYTDACIDDFLHGNVKSLFGNVKQLSKVALDNFKPMIPKPFHAIWQNGIDSNDYYLKLCGSGGGGYILGFTKNFKKTQEILKDYKLELVYRF</sequence>
<dbReference type="InterPro" id="IPR001174">
    <property type="entry name" value="HddA/FKP"/>
</dbReference>
<dbReference type="Gene3D" id="3.30.230.10">
    <property type="match status" value="1"/>
</dbReference>
<evidence type="ECO:0000313" key="1">
    <source>
        <dbReference type="EMBL" id="SNR76660.1"/>
    </source>
</evidence>
<protein>
    <submittedName>
        <fullName evidence="1">Mevalonate kinase</fullName>
    </submittedName>
</protein>
<name>A0A238YZX5_9FLAO</name>
<dbReference type="PRINTS" id="PR00960">
    <property type="entry name" value="LMBPPROTEIN"/>
</dbReference>
<dbReference type="InterPro" id="IPR020568">
    <property type="entry name" value="Ribosomal_Su5_D2-typ_SF"/>
</dbReference>
<organism evidence="1 2">
    <name type="scientific">Lutibacter flavus</name>
    <dbReference type="NCBI Taxonomy" id="691689"/>
    <lineage>
        <taxon>Bacteria</taxon>
        <taxon>Pseudomonadati</taxon>
        <taxon>Bacteroidota</taxon>
        <taxon>Flavobacteriia</taxon>
        <taxon>Flavobacteriales</taxon>
        <taxon>Flavobacteriaceae</taxon>
        <taxon>Lutibacter</taxon>
    </lineage>
</organism>
<accession>A0A238YZX5</accession>
<dbReference type="InterPro" id="IPR014721">
    <property type="entry name" value="Ribsml_uS5_D2-typ_fold_subgr"/>
</dbReference>
<dbReference type="GO" id="GO:0016301">
    <property type="term" value="F:kinase activity"/>
    <property type="evidence" value="ECO:0007669"/>
    <property type="project" value="UniProtKB-KW"/>
</dbReference>
<dbReference type="Proteomes" id="UP000198412">
    <property type="component" value="Unassembled WGS sequence"/>
</dbReference>
<keyword evidence="2" id="KW-1185">Reference proteome</keyword>
<dbReference type="SUPFAM" id="SSF54211">
    <property type="entry name" value="Ribosomal protein S5 domain 2-like"/>
    <property type="match status" value="1"/>
</dbReference>